<feature type="transmembrane region" description="Helical" evidence="1">
    <location>
        <begin position="252"/>
        <end position="272"/>
    </location>
</feature>
<evidence type="ECO:0000313" key="2">
    <source>
        <dbReference type="EMBL" id="MBW0484199.1"/>
    </source>
</evidence>
<feature type="transmembrane region" description="Helical" evidence="1">
    <location>
        <begin position="24"/>
        <end position="48"/>
    </location>
</feature>
<keyword evidence="1" id="KW-0812">Transmembrane</keyword>
<protein>
    <submittedName>
        <fullName evidence="2">Uncharacterized protein</fullName>
    </submittedName>
</protein>
<organism evidence="2 3">
    <name type="scientific">Austropuccinia psidii MF-1</name>
    <dbReference type="NCBI Taxonomy" id="1389203"/>
    <lineage>
        <taxon>Eukaryota</taxon>
        <taxon>Fungi</taxon>
        <taxon>Dikarya</taxon>
        <taxon>Basidiomycota</taxon>
        <taxon>Pucciniomycotina</taxon>
        <taxon>Pucciniomycetes</taxon>
        <taxon>Pucciniales</taxon>
        <taxon>Sphaerophragmiaceae</taxon>
        <taxon>Austropuccinia</taxon>
    </lineage>
</organism>
<keyword evidence="1" id="KW-1133">Transmembrane helix</keyword>
<dbReference type="AlphaFoldDB" id="A0A9Q3CFA9"/>
<evidence type="ECO:0000313" key="3">
    <source>
        <dbReference type="Proteomes" id="UP000765509"/>
    </source>
</evidence>
<keyword evidence="3" id="KW-1185">Reference proteome</keyword>
<feature type="transmembrane region" description="Helical" evidence="1">
    <location>
        <begin position="127"/>
        <end position="148"/>
    </location>
</feature>
<reference evidence="2" key="1">
    <citation type="submission" date="2021-03" db="EMBL/GenBank/DDBJ databases">
        <title>Draft genome sequence of rust myrtle Austropuccinia psidii MF-1, a brazilian biotype.</title>
        <authorList>
            <person name="Quecine M.C."/>
            <person name="Pachon D.M.R."/>
            <person name="Bonatelli M.L."/>
            <person name="Correr F.H."/>
            <person name="Franceschini L.M."/>
            <person name="Leite T.F."/>
            <person name="Margarido G.R.A."/>
            <person name="Almeida C.A."/>
            <person name="Ferrarezi J.A."/>
            <person name="Labate C.A."/>
        </authorList>
    </citation>
    <scope>NUCLEOTIDE SEQUENCE</scope>
    <source>
        <strain evidence="2">MF-1</strain>
    </source>
</reference>
<dbReference type="EMBL" id="AVOT02007575">
    <property type="protein sequence ID" value="MBW0484199.1"/>
    <property type="molecule type" value="Genomic_DNA"/>
</dbReference>
<sequence>MSSESSNTSLRHFLTGMRGNIQSWVYPGLIILATIKIITGISCLALILTPICRGRLSRQKHLWLVRKRYLHSDSKTPYFVPNSSLVVVMCELLSSALYVMLACVNYSNFKDGFVSSRRAHHMTSTLGYGISFLPTFISVWLTGWGLLYSCHCPNSNVNKQVINFFGPRMYNSCWIIGCLLVVVIMAHWAIALGRVYAELWNHRVELLGILAKIGPHLIDSPAQINQGLLLLLQNSRVAFMDSGSKLVKHMRVLAGFWLACEFLLVALYVFILQRLVKLIRRLLRFCEAEQFEILNRPGSANNPIPVSKRGVHKSVVALSAFRQQLRFLAVYNFSITLVLLGEVTSACLHFYACGRPWDAVLMGVLSVVVMVPSIFLSPVLLYQSWRIITERSVSQTEESQLVEVPIASESIKPEHRLFHERLWKWYNGRRLDENECLQLDGHSLTKIQSRRSCSSSFGAGQDEFIYMNSFTKGSPLHDNL</sequence>
<keyword evidence="1" id="KW-0472">Membrane</keyword>
<comment type="caution">
    <text evidence="2">The sequence shown here is derived from an EMBL/GenBank/DDBJ whole genome shotgun (WGS) entry which is preliminary data.</text>
</comment>
<feature type="transmembrane region" description="Helical" evidence="1">
    <location>
        <begin position="328"/>
        <end position="351"/>
    </location>
</feature>
<accession>A0A9Q3CFA9</accession>
<feature type="transmembrane region" description="Helical" evidence="1">
    <location>
        <begin position="85"/>
        <end position="107"/>
    </location>
</feature>
<evidence type="ECO:0000256" key="1">
    <source>
        <dbReference type="SAM" id="Phobius"/>
    </source>
</evidence>
<dbReference type="OrthoDB" id="2496582at2759"/>
<feature type="transmembrane region" description="Helical" evidence="1">
    <location>
        <begin position="357"/>
        <end position="382"/>
    </location>
</feature>
<proteinExistence type="predicted"/>
<feature type="transmembrane region" description="Helical" evidence="1">
    <location>
        <begin position="169"/>
        <end position="190"/>
    </location>
</feature>
<dbReference type="Proteomes" id="UP000765509">
    <property type="component" value="Unassembled WGS sequence"/>
</dbReference>
<name>A0A9Q3CFA9_9BASI</name>
<gene>
    <name evidence="2" type="ORF">O181_023914</name>
</gene>